<feature type="non-terminal residue" evidence="3">
    <location>
        <position position="36"/>
    </location>
</feature>
<evidence type="ECO:0000256" key="1">
    <source>
        <dbReference type="SAM" id="MobiDB-lite"/>
    </source>
</evidence>
<accession>A0A822AQN3</accession>
<dbReference type="EMBL" id="CAJOBP010107796">
    <property type="protein sequence ID" value="CAF4994168.1"/>
    <property type="molecule type" value="Genomic_DNA"/>
</dbReference>
<proteinExistence type="predicted"/>
<evidence type="ECO:0000313" key="2">
    <source>
        <dbReference type="EMBL" id="CAF4936220.1"/>
    </source>
</evidence>
<evidence type="ECO:0000313" key="3">
    <source>
        <dbReference type="EMBL" id="CAF4994168.1"/>
    </source>
</evidence>
<sequence length="36" mass="3657">MEAPGDDIDSDGSELSSASKISSTSMLSAKSERPGI</sequence>
<evidence type="ECO:0000313" key="4">
    <source>
        <dbReference type="Proteomes" id="UP000663873"/>
    </source>
</evidence>
<feature type="region of interest" description="Disordered" evidence="1">
    <location>
        <begin position="1"/>
        <end position="36"/>
    </location>
</feature>
<protein>
    <submittedName>
        <fullName evidence="3">Uncharacterized protein</fullName>
    </submittedName>
</protein>
<dbReference type="EMBL" id="CAJOBP010087555">
    <property type="protein sequence ID" value="CAF4936220.1"/>
    <property type="molecule type" value="Genomic_DNA"/>
</dbReference>
<feature type="compositionally biased region" description="Acidic residues" evidence="1">
    <location>
        <begin position="1"/>
        <end position="12"/>
    </location>
</feature>
<comment type="caution">
    <text evidence="3">The sequence shown here is derived from an EMBL/GenBank/DDBJ whole genome shotgun (WGS) entry which is preliminary data.</text>
</comment>
<dbReference type="Proteomes" id="UP000663873">
    <property type="component" value="Unassembled WGS sequence"/>
</dbReference>
<organism evidence="3 4">
    <name type="scientific">Rotaria socialis</name>
    <dbReference type="NCBI Taxonomy" id="392032"/>
    <lineage>
        <taxon>Eukaryota</taxon>
        <taxon>Metazoa</taxon>
        <taxon>Spiralia</taxon>
        <taxon>Gnathifera</taxon>
        <taxon>Rotifera</taxon>
        <taxon>Eurotatoria</taxon>
        <taxon>Bdelloidea</taxon>
        <taxon>Philodinida</taxon>
        <taxon>Philodinidae</taxon>
        <taxon>Rotaria</taxon>
    </lineage>
</organism>
<name>A0A822AQN3_9BILA</name>
<gene>
    <name evidence="2" type="ORF">UJA718_LOCUS47106</name>
    <name evidence="3" type="ORF">UJA718_LOCUS49988</name>
</gene>
<reference evidence="3" key="1">
    <citation type="submission" date="2021-02" db="EMBL/GenBank/DDBJ databases">
        <authorList>
            <person name="Nowell W R."/>
        </authorList>
    </citation>
    <scope>NUCLEOTIDE SEQUENCE</scope>
</reference>
<feature type="compositionally biased region" description="Polar residues" evidence="1">
    <location>
        <begin position="13"/>
        <end position="28"/>
    </location>
</feature>
<keyword evidence="4" id="KW-1185">Reference proteome</keyword>
<dbReference type="AlphaFoldDB" id="A0A822AQN3"/>